<evidence type="ECO:0000313" key="7">
    <source>
        <dbReference type="RefSeq" id="XP_027333315.1"/>
    </source>
</evidence>
<dbReference type="GO" id="GO:0042800">
    <property type="term" value="F:histone H3K4 methyltransferase activity"/>
    <property type="evidence" value="ECO:0007669"/>
    <property type="project" value="TreeGrafter"/>
</dbReference>
<keyword evidence="2" id="KW-0805">Transcription regulation</keyword>
<dbReference type="InterPro" id="IPR032308">
    <property type="entry name" value="TDBD"/>
</dbReference>
<keyword evidence="4" id="KW-0539">Nucleus</keyword>
<feature type="domain" description="Tify" evidence="5">
    <location>
        <begin position="278"/>
        <end position="325"/>
    </location>
</feature>
<evidence type="ECO:0000256" key="1">
    <source>
        <dbReference type="ARBA" id="ARBA00004123"/>
    </source>
</evidence>
<keyword evidence="6" id="KW-1185">Reference proteome</keyword>
<gene>
    <name evidence="7" type="primary">LOC113848126</name>
</gene>
<dbReference type="PANTHER" id="PTHR45838">
    <property type="entry name" value="HISTONE-LYSINE-N-METHYLTRANSFERASE 2 KMT2 FAMILY MEMBER"/>
    <property type="match status" value="1"/>
</dbReference>
<dbReference type="OrthoDB" id="308383at2759"/>
<reference evidence="7" key="2">
    <citation type="submission" date="2025-08" db="UniProtKB">
        <authorList>
            <consortium name="RefSeq"/>
        </authorList>
    </citation>
    <scope>IDENTIFICATION</scope>
    <source>
        <tissue evidence="7">Young leaves</tissue>
    </source>
</reference>
<evidence type="ECO:0000313" key="6">
    <source>
        <dbReference type="Proteomes" id="UP000694853"/>
    </source>
</evidence>
<sequence>MDSAWQMQCDSVFESSTSATVSSAPSPEPRGQGYISVSDCDYFLIVYVSVITKGMNASHCLYPQVAHGLESKFVGGKQGLFYPSFPHSTTHGSSHANAGNSFLSLLYGPPSLLQGDFRELSDRKLYTSSGDCTPAIGNSVVDSIESGTVPSSSGGLITENLINCKLQSYANTSPEISSRAMVGLSSDHNFAFHNIQSGKTSTQPTVSQGEKAREFFSSSGQCGGASPASSLNVCCSDIQNTQHMALERYTSTYATSFMSGCPRVFCMGKSGYLLLSNIGLLGIVCSCHCCHMSVLKFCEHSGLHGVNPGDAVCMESGETISQWQKLYFSKFGQREHWMVILL</sequence>
<evidence type="ECO:0000256" key="4">
    <source>
        <dbReference type="ARBA" id="ARBA00023242"/>
    </source>
</evidence>
<comment type="subcellular location">
    <subcellularLocation>
        <location evidence="1">Nucleus</location>
    </subcellularLocation>
</comment>
<dbReference type="PANTHER" id="PTHR45838:SF4">
    <property type="entry name" value="HISTONE-LYSINE N-METHYLTRANSFERASE TRITHORAX"/>
    <property type="match status" value="1"/>
</dbReference>
<dbReference type="GO" id="GO:0045893">
    <property type="term" value="P:positive regulation of DNA-templated transcription"/>
    <property type="evidence" value="ECO:0007669"/>
    <property type="project" value="TreeGrafter"/>
</dbReference>
<protein>
    <submittedName>
        <fullName evidence="7">Uncharacterized protein LOC113848126</fullName>
    </submittedName>
</protein>
<evidence type="ECO:0000259" key="5">
    <source>
        <dbReference type="Pfam" id="PF16135"/>
    </source>
</evidence>
<organism evidence="6 7">
    <name type="scientific">Abrus precatorius</name>
    <name type="common">Indian licorice</name>
    <name type="synonym">Glycine abrus</name>
    <dbReference type="NCBI Taxonomy" id="3816"/>
    <lineage>
        <taxon>Eukaryota</taxon>
        <taxon>Viridiplantae</taxon>
        <taxon>Streptophyta</taxon>
        <taxon>Embryophyta</taxon>
        <taxon>Tracheophyta</taxon>
        <taxon>Spermatophyta</taxon>
        <taxon>Magnoliopsida</taxon>
        <taxon>eudicotyledons</taxon>
        <taxon>Gunneridae</taxon>
        <taxon>Pentapetalae</taxon>
        <taxon>rosids</taxon>
        <taxon>fabids</taxon>
        <taxon>Fabales</taxon>
        <taxon>Fabaceae</taxon>
        <taxon>Papilionoideae</taxon>
        <taxon>50 kb inversion clade</taxon>
        <taxon>NPAAA clade</taxon>
        <taxon>indigoferoid/millettioid clade</taxon>
        <taxon>Abreae</taxon>
        <taxon>Abrus</taxon>
    </lineage>
</organism>
<dbReference type="Proteomes" id="UP000694853">
    <property type="component" value="Unplaced"/>
</dbReference>
<evidence type="ECO:0000256" key="3">
    <source>
        <dbReference type="ARBA" id="ARBA00023163"/>
    </source>
</evidence>
<name>A0A8B8JPD2_ABRPR</name>
<dbReference type="GO" id="GO:0035097">
    <property type="term" value="C:histone methyltransferase complex"/>
    <property type="evidence" value="ECO:0007669"/>
    <property type="project" value="TreeGrafter"/>
</dbReference>
<dbReference type="RefSeq" id="XP_027333315.1">
    <property type="nucleotide sequence ID" value="XM_027477514.1"/>
</dbReference>
<evidence type="ECO:0000256" key="2">
    <source>
        <dbReference type="ARBA" id="ARBA00023015"/>
    </source>
</evidence>
<accession>A0A8B8JPD2</accession>
<dbReference type="KEGG" id="aprc:113848126"/>
<dbReference type="Pfam" id="PF16135">
    <property type="entry name" value="TDBD"/>
    <property type="match status" value="1"/>
</dbReference>
<proteinExistence type="predicted"/>
<dbReference type="GeneID" id="113848126"/>
<dbReference type="AlphaFoldDB" id="A0A8B8JPD2"/>
<keyword evidence="3" id="KW-0804">Transcription</keyword>
<reference evidence="6" key="1">
    <citation type="journal article" date="2019" name="Toxins">
        <title>Detection of Abrin-Like and Prepropulchellin-Like Toxin Genes and Transcripts Using Whole Genome Sequencing and Full-Length Transcript Sequencing of Abrus precatorius.</title>
        <authorList>
            <person name="Hovde B.T."/>
            <person name="Daligault H.E."/>
            <person name="Hanschen E.R."/>
            <person name="Kunde Y.A."/>
            <person name="Johnson M.B."/>
            <person name="Starkenburg S.R."/>
            <person name="Johnson S.L."/>
        </authorList>
    </citation>
    <scope>NUCLEOTIDE SEQUENCE [LARGE SCALE GENOMIC DNA]</scope>
</reference>